<dbReference type="InterPro" id="IPR050639">
    <property type="entry name" value="SSR_resolvase"/>
</dbReference>
<dbReference type="EMBL" id="LQMT02000042">
    <property type="protein sequence ID" value="ONF62262.1"/>
    <property type="molecule type" value="Genomic_DNA"/>
</dbReference>
<dbReference type="AlphaFoldDB" id="A0A1W2LI21"/>
<dbReference type="PROSITE" id="PS51736">
    <property type="entry name" value="RECOMBINASES_3"/>
    <property type="match status" value="1"/>
</dbReference>
<comment type="caution">
    <text evidence="3">The sequence shown here is derived from an EMBL/GenBank/DDBJ whole genome shotgun (WGS) entry which is preliminary data.</text>
</comment>
<gene>
    <name evidence="3" type="ORF">AVR91_0238525</name>
</gene>
<dbReference type="InterPro" id="IPR006119">
    <property type="entry name" value="Resolv_N"/>
</dbReference>
<dbReference type="Pfam" id="PF00239">
    <property type="entry name" value="Resolvase"/>
    <property type="match status" value="1"/>
</dbReference>
<feature type="domain" description="Resolvase/invertase-type recombinase catalytic" evidence="1">
    <location>
        <begin position="11"/>
        <end position="164"/>
    </location>
</feature>
<dbReference type="RefSeq" id="WP_063273159.1">
    <property type="nucleotide sequence ID" value="NZ_LQMT02000042.1"/>
</dbReference>
<accession>A0A1W2LI21</accession>
<name>A0A1W2LI21_9PSEU</name>
<dbReference type="GO" id="GO:0000150">
    <property type="term" value="F:DNA strand exchange activity"/>
    <property type="evidence" value="ECO:0007669"/>
    <property type="project" value="InterPro"/>
</dbReference>
<sequence>MATKLQVASLELRAYLRVSKDASGEERSPNEQWSDLEDDGAAEGFTLHASPYRDIGSASRHARKARTNFDRMVRDLVSGEFGADGLALWEPSRGSRKVSEWARLIEMLAERKLGVWVHTDGRLYDLSRARDRKDLQDAAVDAEYESGKTSERQIRSQAARAARGGAAGRLSFAQVSEYDPRTGKLIRRSWDDEKAALVIEAFNWVDRGKSLNTLEKKWYKDGVRNGVGNAFTSVQIREMLRNRSYIGERVHVAGQIIRWWKADPDDVTIIKGDWEPLLKLEDGSADRALFDRVQDILTDVSRVTTRGGGARHFISMIAKCDVCDGVICANKRHGKPVYVCRAKGCVTIGQEITDKFAEELIIEYFSRDDEYASLNHNVDDTAELAAAKRELLEIDAHYQSMKSLMGKRKMSPEAFAELEPGVLADLAEAQRKVDMLRTPAEVREFLRPGEDIEARLEEADIYELRKIAAYVFSPARLGEFRIMKSPIRGHRVPVEHRVRFGRLDTERVERPGEAANPVGVV</sequence>
<evidence type="ECO:0000259" key="1">
    <source>
        <dbReference type="PROSITE" id="PS51736"/>
    </source>
</evidence>
<proteinExistence type="predicted"/>
<dbReference type="GO" id="GO:0003677">
    <property type="term" value="F:DNA binding"/>
    <property type="evidence" value="ECO:0007669"/>
    <property type="project" value="InterPro"/>
</dbReference>
<dbReference type="OrthoDB" id="4500247at2"/>
<protein>
    <recommendedName>
        <fullName evidence="5">Recombinase family protein</fullName>
    </recommendedName>
</protein>
<evidence type="ECO:0000259" key="2">
    <source>
        <dbReference type="PROSITE" id="PS51737"/>
    </source>
</evidence>
<dbReference type="PANTHER" id="PTHR30461:SF23">
    <property type="entry name" value="DNA RECOMBINASE-RELATED"/>
    <property type="match status" value="1"/>
</dbReference>
<dbReference type="SUPFAM" id="SSF53041">
    <property type="entry name" value="Resolvase-like"/>
    <property type="match status" value="1"/>
</dbReference>
<evidence type="ECO:0000313" key="4">
    <source>
        <dbReference type="Proteomes" id="UP000076660"/>
    </source>
</evidence>
<organism evidence="3 4">
    <name type="scientific">Amycolatopsis keratiniphila subsp. keratiniphila</name>
    <dbReference type="NCBI Taxonomy" id="227715"/>
    <lineage>
        <taxon>Bacteria</taxon>
        <taxon>Bacillati</taxon>
        <taxon>Actinomycetota</taxon>
        <taxon>Actinomycetes</taxon>
        <taxon>Pseudonocardiales</taxon>
        <taxon>Pseudonocardiaceae</taxon>
        <taxon>Amycolatopsis</taxon>
        <taxon>Amycolatopsis japonica group</taxon>
    </lineage>
</organism>
<feature type="domain" description="Recombinase" evidence="2">
    <location>
        <begin position="175"/>
        <end position="303"/>
    </location>
</feature>
<evidence type="ECO:0008006" key="5">
    <source>
        <dbReference type="Google" id="ProtNLM"/>
    </source>
</evidence>
<dbReference type="Gene3D" id="3.90.1750.20">
    <property type="entry name" value="Putative Large Serine Recombinase, Chain B, Domain 2"/>
    <property type="match status" value="1"/>
</dbReference>
<dbReference type="InterPro" id="IPR038109">
    <property type="entry name" value="DNA_bind_recomb_sf"/>
</dbReference>
<reference evidence="3 4" key="1">
    <citation type="submission" date="2016-12" db="EMBL/GenBank/DDBJ databases">
        <title>Amycolatopsis keratiniphila subsp. keratiniphila genome sequencing and assembly.</title>
        <authorList>
            <person name="Mayilraj S."/>
            <person name="Kaur N."/>
        </authorList>
    </citation>
    <scope>NUCLEOTIDE SEQUENCE [LARGE SCALE GENOMIC DNA]</scope>
    <source>
        <strain evidence="3 4">DSM 44409</strain>
    </source>
</reference>
<dbReference type="InterPro" id="IPR036162">
    <property type="entry name" value="Resolvase-like_N_sf"/>
</dbReference>
<dbReference type="CDD" id="cd00338">
    <property type="entry name" value="Ser_Recombinase"/>
    <property type="match status" value="1"/>
</dbReference>
<dbReference type="Pfam" id="PF07508">
    <property type="entry name" value="Recombinase"/>
    <property type="match status" value="1"/>
</dbReference>
<dbReference type="InterPro" id="IPR011109">
    <property type="entry name" value="DNA_bind_recombinase_dom"/>
</dbReference>
<dbReference type="Proteomes" id="UP000076660">
    <property type="component" value="Unassembled WGS sequence"/>
</dbReference>
<evidence type="ECO:0000313" key="3">
    <source>
        <dbReference type="EMBL" id="ONF62262.1"/>
    </source>
</evidence>
<dbReference type="SMART" id="SM00857">
    <property type="entry name" value="Resolvase"/>
    <property type="match status" value="1"/>
</dbReference>
<dbReference type="Gene3D" id="3.40.50.1390">
    <property type="entry name" value="Resolvase, N-terminal catalytic domain"/>
    <property type="match status" value="1"/>
</dbReference>
<dbReference type="PROSITE" id="PS51737">
    <property type="entry name" value="RECOMBINASE_DNA_BIND"/>
    <property type="match status" value="1"/>
</dbReference>
<dbReference type="PANTHER" id="PTHR30461">
    <property type="entry name" value="DNA-INVERTASE FROM LAMBDOID PROPHAGE"/>
    <property type="match status" value="1"/>
</dbReference>